<protein>
    <recommendedName>
        <fullName evidence="5">30S ribosomal protein S9</fullName>
    </recommendedName>
</protein>
<dbReference type="InterPro" id="IPR000754">
    <property type="entry name" value="Ribosomal_uS9"/>
</dbReference>
<dbReference type="GO" id="GO:0003735">
    <property type="term" value="F:structural constituent of ribosome"/>
    <property type="evidence" value="ECO:0007669"/>
    <property type="project" value="InterPro"/>
</dbReference>
<gene>
    <name evidence="7" type="ORF">A2Y99_04660</name>
</gene>
<dbReference type="GO" id="GO:0003723">
    <property type="term" value="F:RNA binding"/>
    <property type="evidence" value="ECO:0007669"/>
    <property type="project" value="TreeGrafter"/>
</dbReference>
<keyword evidence="2 4" id="KW-0689">Ribosomal protein</keyword>
<sequence>MPKKTKLIKSEKPIKESIKTSKKYTFYQAIGRRKEATARIRLYIIQEGEIVLKNKAIKKGDILVNYRSIEDYFPGEVYKKSYLEPFRTTNTYGRFAVSALLEGGGLSGQLGAFIHGVSRALEKVDKDKYRLILKKKGFLTRDSRAKERRKAGFAQKARAKKQSPKR</sequence>
<evidence type="ECO:0000256" key="4">
    <source>
        <dbReference type="RuleBase" id="RU003815"/>
    </source>
</evidence>
<feature type="region of interest" description="Disordered" evidence="6">
    <location>
        <begin position="143"/>
        <end position="166"/>
    </location>
</feature>
<dbReference type="EMBL" id="MFIY01000024">
    <property type="protein sequence ID" value="OGG00136.1"/>
    <property type="molecule type" value="Genomic_DNA"/>
</dbReference>
<organism evidence="7 8">
    <name type="scientific">Candidatus Gottesmanbacteria bacterium RBG_13_37_7</name>
    <dbReference type="NCBI Taxonomy" id="1798369"/>
    <lineage>
        <taxon>Bacteria</taxon>
        <taxon>Candidatus Gottesmaniibacteriota</taxon>
    </lineage>
</organism>
<evidence type="ECO:0000256" key="5">
    <source>
        <dbReference type="RuleBase" id="RU003816"/>
    </source>
</evidence>
<keyword evidence="3 4" id="KW-0687">Ribonucleoprotein</keyword>
<name>A0A1F5YIY9_9BACT</name>
<proteinExistence type="inferred from homology"/>
<evidence type="ECO:0000256" key="3">
    <source>
        <dbReference type="ARBA" id="ARBA00023274"/>
    </source>
</evidence>
<evidence type="ECO:0000256" key="2">
    <source>
        <dbReference type="ARBA" id="ARBA00022980"/>
    </source>
</evidence>
<dbReference type="PANTHER" id="PTHR21569">
    <property type="entry name" value="RIBOSOMAL PROTEIN S9"/>
    <property type="match status" value="1"/>
</dbReference>
<evidence type="ECO:0000313" key="8">
    <source>
        <dbReference type="Proteomes" id="UP000178230"/>
    </source>
</evidence>
<reference evidence="7 8" key="1">
    <citation type="journal article" date="2016" name="Nat. Commun.">
        <title>Thousands of microbial genomes shed light on interconnected biogeochemical processes in an aquifer system.</title>
        <authorList>
            <person name="Anantharaman K."/>
            <person name="Brown C.T."/>
            <person name="Hug L.A."/>
            <person name="Sharon I."/>
            <person name="Castelle C.J."/>
            <person name="Probst A.J."/>
            <person name="Thomas B.C."/>
            <person name="Singh A."/>
            <person name="Wilkins M.J."/>
            <person name="Karaoz U."/>
            <person name="Brodie E.L."/>
            <person name="Williams K.H."/>
            <person name="Hubbard S.S."/>
            <person name="Banfield J.F."/>
        </authorList>
    </citation>
    <scope>NUCLEOTIDE SEQUENCE [LARGE SCALE GENOMIC DNA]</scope>
</reference>
<evidence type="ECO:0000256" key="6">
    <source>
        <dbReference type="SAM" id="MobiDB-lite"/>
    </source>
</evidence>
<dbReference type="AlphaFoldDB" id="A0A1F5YIY9"/>
<feature type="compositionally biased region" description="Basic residues" evidence="6">
    <location>
        <begin position="146"/>
        <end position="166"/>
    </location>
</feature>
<dbReference type="Gene3D" id="3.30.230.10">
    <property type="match status" value="1"/>
</dbReference>
<dbReference type="Proteomes" id="UP000178230">
    <property type="component" value="Unassembled WGS sequence"/>
</dbReference>
<dbReference type="PANTHER" id="PTHR21569:SF1">
    <property type="entry name" value="SMALL RIBOSOMAL SUBUNIT PROTEIN US9M"/>
    <property type="match status" value="1"/>
</dbReference>
<dbReference type="PROSITE" id="PS00360">
    <property type="entry name" value="RIBOSOMAL_S9"/>
    <property type="match status" value="1"/>
</dbReference>
<dbReference type="NCBIfam" id="NF001099">
    <property type="entry name" value="PRK00132.1"/>
    <property type="match status" value="1"/>
</dbReference>
<dbReference type="InterPro" id="IPR020568">
    <property type="entry name" value="Ribosomal_Su5_D2-typ_SF"/>
</dbReference>
<dbReference type="InterPro" id="IPR014721">
    <property type="entry name" value="Ribsml_uS5_D2-typ_fold_subgr"/>
</dbReference>
<accession>A0A1F5YIY9</accession>
<comment type="caution">
    <text evidence="7">The sequence shown here is derived from an EMBL/GenBank/DDBJ whole genome shotgun (WGS) entry which is preliminary data.</text>
</comment>
<dbReference type="InterPro" id="IPR023035">
    <property type="entry name" value="Ribosomal_uS9_bac/plastid"/>
</dbReference>
<evidence type="ECO:0000313" key="7">
    <source>
        <dbReference type="EMBL" id="OGG00136.1"/>
    </source>
</evidence>
<dbReference type="Pfam" id="PF00380">
    <property type="entry name" value="Ribosomal_S9"/>
    <property type="match status" value="1"/>
</dbReference>
<dbReference type="GO" id="GO:0006412">
    <property type="term" value="P:translation"/>
    <property type="evidence" value="ECO:0007669"/>
    <property type="project" value="InterPro"/>
</dbReference>
<dbReference type="SUPFAM" id="SSF54211">
    <property type="entry name" value="Ribosomal protein S5 domain 2-like"/>
    <property type="match status" value="1"/>
</dbReference>
<comment type="similarity">
    <text evidence="1 4">Belongs to the universal ribosomal protein uS9 family.</text>
</comment>
<dbReference type="InterPro" id="IPR020574">
    <property type="entry name" value="Ribosomal_uS9_CS"/>
</dbReference>
<dbReference type="GO" id="GO:0022627">
    <property type="term" value="C:cytosolic small ribosomal subunit"/>
    <property type="evidence" value="ECO:0007669"/>
    <property type="project" value="TreeGrafter"/>
</dbReference>
<evidence type="ECO:0000256" key="1">
    <source>
        <dbReference type="ARBA" id="ARBA00005251"/>
    </source>
</evidence>